<gene>
    <name evidence="1" type="ORF">ABEB36_009221</name>
</gene>
<organism evidence="1 2">
    <name type="scientific">Hypothenemus hampei</name>
    <name type="common">Coffee berry borer</name>
    <dbReference type="NCBI Taxonomy" id="57062"/>
    <lineage>
        <taxon>Eukaryota</taxon>
        <taxon>Metazoa</taxon>
        <taxon>Ecdysozoa</taxon>
        <taxon>Arthropoda</taxon>
        <taxon>Hexapoda</taxon>
        <taxon>Insecta</taxon>
        <taxon>Pterygota</taxon>
        <taxon>Neoptera</taxon>
        <taxon>Endopterygota</taxon>
        <taxon>Coleoptera</taxon>
        <taxon>Polyphaga</taxon>
        <taxon>Cucujiformia</taxon>
        <taxon>Curculionidae</taxon>
        <taxon>Scolytinae</taxon>
        <taxon>Hypothenemus</taxon>
    </lineage>
</organism>
<keyword evidence="2" id="KW-1185">Reference proteome</keyword>
<comment type="caution">
    <text evidence="1">The sequence shown here is derived from an EMBL/GenBank/DDBJ whole genome shotgun (WGS) entry which is preliminary data.</text>
</comment>
<accession>A0ABD1EPI1</accession>
<evidence type="ECO:0000313" key="2">
    <source>
        <dbReference type="Proteomes" id="UP001566132"/>
    </source>
</evidence>
<proteinExistence type="predicted"/>
<dbReference type="AlphaFoldDB" id="A0ABD1EPI1"/>
<evidence type="ECO:0008006" key="3">
    <source>
        <dbReference type="Google" id="ProtNLM"/>
    </source>
</evidence>
<protein>
    <recommendedName>
        <fullName evidence="3">Interleukin-1 beta</fullName>
    </recommendedName>
</protein>
<sequence>MSIVDLNISLKTVLRNQQISLQLLSNHSNVNTNICTEDRLKKCYDISIPLTNYEEFHIFELKNNVIMILRSCMYKDLCISKSFITMMQTFLHRDPAKRFTDSKQMPEKFIMSRTKFYECMKNVICEVRLAAKLTTDVKELITKLGRVLSNSRDWHNARVSQNQNSLTISNAINGQGGQEKENDSGMEELDINNILFLEC</sequence>
<reference evidence="1 2" key="1">
    <citation type="submission" date="2024-05" db="EMBL/GenBank/DDBJ databases">
        <title>Genetic variation in Jamaican populations of the coffee berry borer (Hypothenemus hampei).</title>
        <authorList>
            <person name="Errbii M."/>
            <person name="Myrie A."/>
        </authorList>
    </citation>
    <scope>NUCLEOTIDE SEQUENCE [LARGE SCALE GENOMIC DNA]</scope>
    <source>
        <strain evidence="1">JA-Hopewell-2020-01-JO</strain>
        <tissue evidence="1">Whole body</tissue>
    </source>
</reference>
<dbReference type="EMBL" id="JBDJPC010000006">
    <property type="protein sequence ID" value="KAL1498415.1"/>
    <property type="molecule type" value="Genomic_DNA"/>
</dbReference>
<dbReference type="Proteomes" id="UP001566132">
    <property type="component" value="Unassembled WGS sequence"/>
</dbReference>
<evidence type="ECO:0000313" key="1">
    <source>
        <dbReference type="EMBL" id="KAL1498415.1"/>
    </source>
</evidence>
<name>A0ABD1EPI1_HYPHA</name>